<feature type="domain" description="Fibronectin type-III" evidence="1">
    <location>
        <begin position="452"/>
        <end position="540"/>
    </location>
</feature>
<protein>
    <recommendedName>
        <fullName evidence="1">Fibronectin type-III domain-containing protein</fullName>
    </recommendedName>
</protein>
<evidence type="ECO:0000259" key="1">
    <source>
        <dbReference type="PROSITE" id="PS50853"/>
    </source>
</evidence>
<dbReference type="SUPFAM" id="SSF49265">
    <property type="entry name" value="Fibronectin type III"/>
    <property type="match status" value="1"/>
</dbReference>
<evidence type="ECO:0000313" key="3">
    <source>
        <dbReference type="Proteomes" id="UP000177967"/>
    </source>
</evidence>
<name>A0A1G1UXI3_9BACT</name>
<accession>A0A1G1UXI3</accession>
<organism evidence="2 3">
    <name type="scientific">Candidatus Blackburnbacteria bacterium RIFCSPHIGHO2_01_FULL_43_15b</name>
    <dbReference type="NCBI Taxonomy" id="1797513"/>
    <lineage>
        <taxon>Bacteria</taxon>
        <taxon>Candidatus Blackburniibacteriota</taxon>
    </lineage>
</organism>
<proteinExistence type="predicted"/>
<comment type="caution">
    <text evidence="2">The sequence shown here is derived from an EMBL/GenBank/DDBJ whole genome shotgun (WGS) entry which is preliminary data.</text>
</comment>
<gene>
    <name evidence="2" type="ORF">A2782_01595</name>
</gene>
<dbReference type="Proteomes" id="UP000177967">
    <property type="component" value="Unassembled WGS sequence"/>
</dbReference>
<sequence>MATATFTDAVGVSVTPATGGETISADTTGTVFTSLTGPTIDESAGGQIKSGNLVLNTPPDFEFDTTSPYVTILLKGNPNASKNINNAPSGSHLPTVVTSSTITFTQTSQSNNANTLTWENIRVRPTSGNPLKNGVLTKSGTSIITWVPNWTNNLGTLTEVAGALDHVNISPPEPQTVDWGKNVQLTAQGFDVHNNIIPQTPIFTWTVVPGTGNGSVTSNGLFTPSMVGTVTITASKEGKTKTSDTIEIRPPAPVVSDAANLPTLFSSSSFAIPLNATADNTPQVTSVGQVTVNSDSNGSSVVLPAGTVIKRTDNSNFATSDLSATTISASSLSNLGNNVVVDGAVQWGIPNAGLHFEDSSGNFQPITLKIYVGTSLNNLILNVVRSIDTSSGWTSDGIVAPATCTVTNGICTFQATKASYFATTRTVTPASGEESATPAGAPICTDAKPSTAPTLLSITPGGPNSVNLTWLPTAGPATYYLVAYGTTPGALQYGNPNVGLVTNYTVGGLSGGKYYFRVRAGNNCAPGDYSNEVAVSVGGQQLTTPAQDFASGVLSAKANQPAVTSPTPPAILPIPNSRPLWAKAMDFFGEILSGLRHSITFLR</sequence>
<dbReference type="Pfam" id="PF00041">
    <property type="entry name" value="fn3"/>
    <property type="match status" value="1"/>
</dbReference>
<dbReference type="AlphaFoldDB" id="A0A1G1UXI3"/>
<dbReference type="Gene3D" id="2.60.40.1080">
    <property type="match status" value="1"/>
</dbReference>
<dbReference type="InterPro" id="IPR036116">
    <property type="entry name" value="FN3_sf"/>
</dbReference>
<dbReference type="CDD" id="cd00063">
    <property type="entry name" value="FN3"/>
    <property type="match status" value="1"/>
</dbReference>
<reference evidence="2 3" key="1">
    <citation type="journal article" date="2016" name="Nat. Commun.">
        <title>Thousands of microbial genomes shed light on interconnected biogeochemical processes in an aquifer system.</title>
        <authorList>
            <person name="Anantharaman K."/>
            <person name="Brown C.T."/>
            <person name="Hug L.A."/>
            <person name="Sharon I."/>
            <person name="Castelle C.J."/>
            <person name="Probst A.J."/>
            <person name="Thomas B.C."/>
            <person name="Singh A."/>
            <person name="Wilkins M.J."/>
            <person name="Karaoz U."/>
            <person name="Brodie E.L."/>
            <person name="Williams K.H."/>
            <person name="Hubbard S.S."/>
            <person name="Banfield J.F."/>
        </authorList>
    </citation>
    <scope>NUCLEOTIDE SEQUENCE [LARGE SCALE GENOMIC DNA]</scope>
</reference>
<dbReference type="EMBL" id="MHBW01000035">
    <property type="protein sequence ID" value="OGY07816.1"/>
    <property type="molecule type" value="Genomic_DNA"/>
</dbReference>
<dbReference type="SMART" id="SM00060">
    <property type="entry name" value="FN3"/>
    <property type="match status" value="1"/>
</dbReference>
<dbReference type="PROSITE" id="PS50853">
    <property type="entry name" value="FN3"/>
    <property type="match status" value="1"/>
</dbReference>
<evidence type="ECO:0000313" key="2">
    <source>
        <dbReference type="EMBL" id="OGY07816.1"/>
    </source>
</evidence>
<dbReference type="InterPro" id="IPR013783">
    <property type="entry name" value="Ig-like_fold"/>
</dbReference>
<dbReference type="InterPro" id="IPR003961">
    <property type="entry name" value="FN3_dom"/>
</dbReference>
<dbReference type="STRING" id="1797513.A2782_01595"/>
<dbReference type="Gene3D" id="2.60.40.10">
    <property type="entry name" value="Immunoglobulins"/>
    <property type="match status" value="1"/>
</dbReference>